<evidence type="ECO:0000256" key="7">
    <source>
        <dbReference type="ARBA" id="ARBA00023136"/>
    </source>
</evidence>
<dbReference type="RefSeq" id="WP_135251150.1">
    <property type="nucleotide sequence ID" value="NZ_SMLK01000007.1"/>
</dbReference>
<evidence type="ECO:0000313" key="11">
    <source>
        <dbReference type="EMBL" id="TFY97598.1"/>
    </source>
</evidence>
<organism evidence="11 12">
    <name type="scientific">Ramlibacter humi</name>
    <dbReference type="NCBI Taxonomy" id="2530451"/>
    <lineage>
        <taxon>Bacteria</taxon>
        <taxon>Pseudomonadati</taxon>
        <taxon>Pseudomonadota</taxon>
        <taxon>Betaproteobacteria</taxon>
        <taxon>Burkholderiales</taxon>
        <taxon>Comamonadaceae</taxon>
        <taxon>Ramlibacter</taxon>
    </lineage>
</organism>
<evidence type="ECO:0000256" key="2">
    <source>
        <dbReference type="ARBA" id="ARBA00010423"/>
    </source>
</evidence>
<dbReference type="Pfam" id="PF19029">
    <property type="entry name" value="DUF883_C"/>
    <property type="match status" value="1"/>
</dbReference>
<dbReference type="EMBL" id="SMLK01000007">
    <property type="protein sequence ID" value="TFY97598.1"/>
    <property type="molecule type" value="Genomic_DNA"/>
</dbReference>
<comment type="similarity">
    <text evidence="2">Belongs to the ElaB/YgaM/YqjD family.</text>
</comment>
<reference evidence="11 12" key="1">
    <citation type="submission" date="2019-03" db="EMBL/GenBank/DDBJ databases">
        <title>Ramlibacter sp. 18x22-1, whole genome shotgun sequence.</title>
        <authorList>
            <person name="Zhang X."/>
            <person name="Feng G."/>
            <person name="Zhu H."/>
        </authorList>
    </citation>
    <scope>NUCLEOTIDE SEQUENCE [LARGE SCALE GENOMIC DNA]</scope>
    <source>
        <strain evidence="11 12">18x22-1</strain>
    </source>
</reference>
<accession>A0A4Z0BI79</accession>
<evidence type="ECO:0000256" key="4">
    <source>
        <dbReference type="ARBA" id="ARBA00022519"/>
    </source>
</evidence>
<dbReference type="InterPro" id="IPR043605">
    <property type="entry name" value="DUF883_C"/>
</dbReference>
<evidence type="ECO:0000256" key="3">
    <source>
        <dbReference type="ARBA" id="ARBA00022475"/>
    </source>
</evidence>
<proteinExistence type="inferred from homology"/>
<dbReference type="PANTHER" id="PTHR35893">
    <property type="entry name" value="INNER MEMBRANE PROTEIN-RELATED"/>
    <property type="match status" value="1"/>
</dbReference>
<dbReference type="OrthoDB" id="9181874at2"/>
<keyword evidence="3" id="KW-1003">Cell membrane</keyword>
<dbReference type="GO" id="GO:0005886">
    <property type="term" value="C:plasma membrane"/>
    <property type="evidence" value="ECO:0007669"/>
    <property type="project" value="UniProtKB-SubCell"/>
</dbReference>
<comment type="subcellular location">
    <subcellularLocation>
        <location evidence="1">Cell inner membrane</location>
        <topology evidence="1">Single-pass membrane protein</topology>
    </subcellularLocation>
</comment>
<dbReference type="GO" id="GO:0043022">
    <property type="term" value="F:ribosome binding"/>
    <property type="evidence" value="ECO:0007669"/>
    <property type="project" value="InterPro"/>
</dbReference>
<dbReference type="Pfam" id="PF05957">
    <property type="entry name" value="DUF883"/>
    <property type="match status" value="1"/>
</dbReference>
<sequence length="111" mass="11790">MNDTTPNGSAPISSPRDRLMADLKVVIADAEELLKMTAGQAGDKAADVRQRIQQRLDSARADLSRVQEQALSQAKEAGRAADQYVHENPWTAVGIGAGVGLLLGLLIGGRR</sequence>
<keyword evidence="4" id="KW-0997">Cell inner membrane</keyword>
<dbReference type="InterPro" id="IPR043604">
    <property type="entry name" value="DUF883_N"/>
</dbReference>
<feature type="transmembrane region" description="Helical" evidence="8">
    <location>
        <begin position="90"/>
        <end position="108"/>
    </location>
</feature>
<feature type="domain" description="DUF883" evidence="9">
    <location>
        <begin position="17"/>
        <end position="69"/>
    </location>
</feature>
<keyword evidence="5 8" id="KW-0812">Transmembrane</keyword>
<evidence type="ECO:0000259" key="10">
    <source>
        <dbReference type="Pfam" id="PF19029"/>
    </source>
</evidence>
<gene>
    <name evidence="11" type="ORF">EZ216_17875</name>
</gene>
<keyword evidence="7 8" id="KW-0472">Membrane</keyword>
<comment type="caution">
    <text evidence="11">The sequence shown here is derived from an EMBL/GenBank/DDBJ whole genome shotgun (WGS) entry which is preliminary data.</text>
</comment>
<evidence type="ECO:0000256" key="8">
    <source>
        <dbReference type="SAM" id="Phobius"/>
    </source>
</evidence>
<evidence type="ECO:0000256" key="6">
    <source>
        <dbReference type="ARBA" id="ARBA00022989"/>
    </source>
</evidence>
<evidence type="ECO:0000256" key="5">
    <source>
        <dbReference type="ARBA" id="ARBA00022692"/>
    </source>
</evidence>
<dbReference type="Proteomes" id="UP000297839">
    <property type="component" value="Unassembled WGS sequence"/>
</dbReference>
<keyword evidence="6 8" id="KW-1133">Transmembrane helix</keyword>
<keyword evidence="12" id="KW-1185">Reference proteome</keyword>
<dbReference type="AlphaFoldDB" id="A0A4Z0BI79"/>
<evidence type="ECO:0000256" key="1">
    <source>
        <dbReference type="ARBA" id="ARBA00004377"/>
    </source>
</evidence>
<protein>
    <submittedName>
        <fullName evidence="11">DUF883 domain-containing protein</fullName>
    </submittedName>
</protein>
<feature type="domain" description="DUF883" evidence="10">
    <location>
        <begin position="81"/>
        <end position="110"/>
    </location>
</feature>
<dbReference type="PANTHER" id="PTHR35893:SF3">
    <property type="entry name" value="INNER MEMBRANE PROTEIN"/>
    <property type="match status" value="1"/>
</dbReference>
<dbReference type="InterPro" id="IPR010279">
    <property type="entry name" value="YqjD/ElaB"/>
</dbReference>
<evidence type="ECO:0000313" key="12">
    <source>
        <dbReference type="Proteomes" id="UP000297839"/>
    </source>
</evidence>
<name>A0A4Z0BI79_9BURK</name>
<evidence type="ECO:0000259" key="9">
    <source>
        <dbReference type="Pfam" id="PF05957"/>
    </source>
</evidence>